<evidence type="ECO:0000259" key="2">
    <source>
        <dbReference type="Pfam" id="PF17919"/>
    </source>
</evidence>
<sequence>MMSAGDNRIHELVDDAILKVLDQYPDVFKEPMTLPPVRSLDHSIPLKSGAVPVSLRPYRGLDKITIKDKYTIPIADDLLDELHGSVIFSKVDLRAGYHQIRIKAEDVHKTVFRTHMGYYEISGSLKEHVEHLIAMFDTLRDHSLYVKRSKCSFGQPKVEYLGHIINRDGVSTNPANIKAMLEWPTPKSLKALRGILGLTGYYRKYMSSYDAICRPLTNLLKKDAFIWNKEADIAFKALKTAMFSTPVLILLDFAKEFVVETDASHYGIGVVLMQKGKPVAYFSKVLSPKHRGKSIYEKEYMALLNAVDKWRHYL</sequence>
<gene>
    <name evidence="3" type="ORF">T459_09804</name>
</gene>
<keyword evidence="4" id="KW-1185">Reference proteome</keyword>
<feature type="domain" description="Reverse transcriptase/retrotransposon-derived protein RNase H-like" evidence="2">
    <location>
        <begin position="227"/>
        <end position="314"/>
    </location>
</feature>
<dbReference type="EMBL" id="AYRZ02000003">
    <property type="protein sequence ID" value="PHT87698.1"/>
    <property type="molecule type" value="Genomic_DNA"/>
</dbReference>
<dbReference type="Pfam" id="PF17919">
    <property type="entry name" value="RT_RNaseH_2"/>
    <property type="match status" value="1"/>
</dbReference>
<dbReference type="CDD" id="cd01647">
    <property type="entry name" value="RT_LTR"/>
    <property type="match status" value="1"/>
</dbReference>
<dbReference type="GO" id="GO:0003824">
    <property type="term" value="F:catalytic activity"/>
    <property type="evidence" value="ECO:0007669"/>
    <property type="project" value="UniProtKB-KW"/>
</dbReference>
<comment type="caution">
    <text evidence="3">The sequence shown here is derived from an EMBL/GenBank/DDBJ whole genome shotgun (WGS) entry which is preliminary data.</text>
</comment>
<dbReference type="InterPro" id="IPR043128">
    <property type="entry name" value="Rev_trsase/Diguanyl_cyclase"/>
</dbReference>
<protein>
    <recommendedName>
        <fullName evidence="2">Reverse transcriptase/retrotransposon-derived protein RNase H-like domain-containing protein</fullName>
    </recommendedName>
</protein>
<accession>A0A2G3A0G3</accession>
<reference evidence="3 4" key="2">
    <citation type="journal article" date="2017" name="Genome Biol.">
        <title>New reference genome sequences of hot pepper reveal the massive evolution of plant disease-resistance genes by retroduplication.</title>
        <authorList>
            <person name="Kim S."/>
            <person name="Park J."/>
            <person name="Yeom S.I."/>
            <person name="Kim Y.M."/>
            <person name="Seo E."/>
            <person name="Kim K.T."/>
            <person name="Kim M.S."/>
            <person name="Lee J.M."/>
            <person name="Cheong K."/>
            <person name="Shin H.S."/>
            <person name="Kim S.B."/>
            <person name="Han K."/>
            <person name="Lee J."/>
            <person name="Park M."/>
            <person name="Lee H.A."/>
            <person name="Lee H.Y."/>
            <person name="Lee Y."/>
            <person name="Oh S."/>
            <person name="Lee J.H."/>
            <person name="Choi E."/>
            <person name="Choi E."/>
            <person name="Lee S.E."/>
            <person name="Jeon J."/>
            <person name="Kim H."/>
            <person name="Choi G."/>
            <person name="Song H."/>
            <person name="Lee J."/>
            <person name="Lee S.C."/>
            <person name="Kwon J.K."/>
            <person name="Lee H.Y."/>
            <person name="Koo N."/>
            <person name="Hong Y."/>
            <person name="Kim R.W."/>
            <person name="Kang W.H."/>
            <person name="Huh J.H."/>
            <person name="Kang B.C."/>
            <person name="Yang T.J."/>
            <person name="Lee Y.H."/>
            <person name="Bennetzen J.L."/>
            <person name="Choi D."/>
        </authorList>
    </citation>
    <scope>NUCLEOTIDE SEQUENCE [LARGE SCALE GENOMIC DNA]</scope>
    <source>
        <strain evidence="4">cv. CM334</strain>
    </source>
</reference>
<dbReference type="InterPro" id="IPR050951">
    <property type="entry name" value="Retrovirus_Pol_polyprotein"/>
</dbReference>
<dbReference type="InterPro" id="IPR043502">
    <property type="entry name" value="DNA/RNA_pol_sf"/>
</dbReference>
<dbReference type="STRING" id="4072.A0A2G3A0G3"/>
<dbReference type="Proteomes" id="UP000222542">
    <property type="component" value="Unassembled WGS sequence"/>
</dbReference>
<dbReference type="SUPFAM" id="SSF56672">
    <property type="entry name" value="DNA/RNA polymerases"/>
    <property type="match status" value="1"/>
</dbReference>
<name>A0A2G3A0G3_CAPAN</name>
<reference evidence="3 4" key="1">
    <citation type="journal article" date="2014" name="Nat. Genet.">
        <title>Genome sequence of the hot pepper provides insights into the evolution of pungency in Capsicum species.</title>
        <authorList>
            <person name="Kim S."/>
            <person name="Park M."/>
            <person name="Yeom S.I."/>
            <person name="Kim Y.M."/>
            <person name="Lee J.M."/>
            <person name="Lee H.A."/>
            <person name="Seo E."/>
            <person name="Choi J."/>
            <person name="Cheong K."/>
            <person name="Kim K.T."/>
            <person name="Jung K."/>
            <person name="Lee G.W."/>
            <person name="Oh S.K."/>
            <person name="Bae C."/>
            <person name="Kim S.B."/>
            <person name="Lee H.Y."/>
            <person name="Kim S.Y."/>
            <person name="Kim M.S."/>
            <person name="Kang B.C."/>
            <person name="Jo Y.D."/>
            <person name="Yang H.B."/>
            <person name="Jeong H.J."/>
            <person name="Kang W.H."/>
            <person name="Kwon J.K."/>
            <person name="Shin C."/>
            <person name="Lim J.Y."/>
            <person name="Park J.H."/>
            <person name="Huh J.H."/>
            <person name="Kim J.S."/>
            <person name="Kim B.D."/>
            <person name="Cohen O."/>
            <person name="Paran I."/>
            <person name="Suh M.C."/>
            <person name="Lee S.B."/>
            <person name="Kim Y.K."/>
            <person name="Shin Y."/>
            <person name="Noh S.J."/>
            <person name="Park J."/>
            <person name="Seo Y.S."/>
            <person name="Kwon S.Y."/>
            <person name="Kim H.A."/>
            <person name="Park J.M."/>
            <person name="Kim H.J."/>
            <person name="Choi S.B."/>
            <person name="Bosland P.W."/>
            <person name="Reeves G."/>
            <person name="Jo S.H."/>
            <person name="Lee B.W."/>
            <person name="Cho H.T."/>
            <person name="Choi H.S."/>
            <person name="Lee M.S."/>
            <person name="Yu Y."/>
            <person name="Do Choi Y."/>
            <person name="Park B.S."/>
            <person name="van Deynze A."/>
            <person name="Ashrafi H."/>
            <person name="Hill T."/>
            <person name="Kim W.T."/>
            <person name="Pai H.S."/>
            <person name="Ahn H.K."/>
            <person name="Yeam I."/>
            <person name="Giovannoni J.J."/>
            <person name="Rose J.K."/>
            <person name="Sorensen I."/>
            <person name="Lee S.J."/>
            <person name="Kim R.W."/>
            <person name="Choi I.Y."/>
            <person name="Choi B.S."/>
            <person name="Lim J.S."/>
            <person name="Lee Y.H."/>
            <person name="Choi D."/>
        </authorList>
    </citation>
    <scope>NUCLEOTIDE SEQUENCE [LARGE SCALE GENOMIC DNA]</scope>
    <source>
        <strain evidence="4">cv. CM334</strain>
    </source>
</reference>
<proteinExistence type="predicted"/>
<dbReference type="PANTHER" id="PTHR37984">
    <property type="entry name" value="PROTEIN CBG26694"/>
    <property type="match status" value="1"/>
</dbReference>
<evidence type="ECO:0000313" key="4">
    <source>
        <dbReference type="Proteomes" id="UP000222542"/>
    </source>
</evidence>
<evidence type="ECO:0000256" key="1">
    <source>
        <dbReference type="ARBA" id="ARBA00023268"/>
    </source>
</evidence>
<dbReference type="PANTHER" id="PTHR37984:SF5">
    <property type="entry name" value="PROTEIN NYNRIN-LIKE"/>
    <property type="match status" value="1"/>
</dbReference>
<keyword evidence="1" id="KW-0511">Multifunctional enzyme</keyword>
<dbReference type="InterPro" id="IPR041577">
    <property type="entry name" value="RT_RNaseH_2"/>
</dbReference>
<dbReference type="OMA" id="KSAFWQI"/>
<dbReference type="FunFam" id="3.30.70.270:FF:000020">
    <property type="entry name" value="Transposon Tf2-6 polyprotein-like Protein"/>
    <property type="match status" value="1"/>
</dbReference>
<evidence type="ECO:0000313" key="3">
    <source>
        <dbReference type="EMBL" id="PHT87698.1"/>
    </source>
</evidence>
<dbReference type="AlphaFoldDB" id="A0A2G3A0G3"/>
<organism evidence="3 4">
    <name type="scientific">Capsicum annuum</name>
    <name type="common">Capsicum pepper</name>
    <dbReference type="NCBI Taxonomy" id="4072"/>
    <lineage>
        <taxon>Eukaryota</taxon>
        <taxon>Viridiplantae</taxon>
        <taxon>Streptophyta</taxon>
        <taxon>Embryophyta</taxon>
        <taxon>Tracheophyta</taxon>
        <taxon>Spermatophyta</taxon>
        <taxon>Magnoliopsida</taxon>
        <taxon>eudicotyledons</taxon>
        <taxon>Gunneridae</taxon>
        <taxon>Pentapetalae</taxon>
        <taxon>asterids</taxon>
        <taxon>lamiids</taxon>
        <taxon>Solanales</taxon>
        <taxon>Solanaceae</taxon>
        <taxon>Solanoideae</taxon>
        <taxon>Capsiceae</taxon>
        <taxon>Capsicum</taxon>
    </lineage>
</organism>
<dbReference type="Gramene" id="PHT87698">
    <property type="protein sequence ID" value="PHT87698"/>
    <property type="gene ID" value="T459_09804"/>
</dbReference>
<dbReference type="Gene3D" id="3.30.70.270">
    <property type="match status" value="2"/>
</dbReference>